<evidence type="ECO:0000313" key="3">
    <source>
        <dbReference type="EMBL" id="VGO18403.1"/>
    </source>
</evidence>
<keyword evidence="1" id="KW-0472">Membrane</keyword>
<keyword evidence="1" id="KW-1133">Transmembrane helix</keyword>
<feature type="transmembrane region" description="Helical" evidence="1">
    <location>
        <begin position="81"/>
        <end position="100"/>
    </location>
</feature>
<feature type="domain" description="DUF2157" evidence="2">
    <location>
        <begin position="19"/>
        <end position="158"/>
    </location>
</feature>
<protein>
    <recommendedName>
        <fullName evidence="2">DUF2157 domain-containing protein</fullName>
    </recommendedName>
</protein>
<feature type="transmembrane region" description="Helical" evidence="1">
    <location>
        <begin position="410"/>
        <end position="432"/>
    </location>
</feature>
<feature type="transmembrane region" description="Helical" evidence="1">
    <location>
        <begin position="112"/>
        <end position="132"/>
    </location>
</feature>
<organism evidence="3 4">
    <name type="scientific">Pontiella sulfatireligans</name>
    <dbReference type="NCBI Taxonomy" id="2750658"/>
    <lineage>
        <taxon>Bacteria</taxon>
        <taxon>Pseudomonadati</taxon>
        <taxon>Kiritimatiellota</taxon>
        <taxon>Kiritimatiellia</taxon>
        <taxon>Kiritimatiellales</taxon>
        <taxon>Pontiellaceae</taxon>
        <taxon>Pontiella</taxon>
    </lineage>
</organism>
<feature type="transmembrane region" description="Helical" evidence="1">
    <location>
        <begin position="358"/>
        <end position="378"/>
    </location>
</feature>
<evidence type="ECO:0000313" key="4">
    <source>
        <dbReference type="Proteomes" id="UP000346198"/>
    </source>
</evidence>
<feature type="transmembrane region" description="Helical" evidence="1">
    <location>
        <begin position="233"/>
        <end position="254"/>
    </location>
</feature>
<feature type="transmembrane region" description="Helical" evidence="1">
    <location>
        <begin position="302"/>
        <end position="321"/>
    </location>
</feature>
<dbReference type="InterPro" id="IPR018677">
    <property type="entry name" value="DUF2157"/>
</dbReference>
<dbReference type="EMBL" id="CAAHFH010000001">
    <property type="protein sequence ID" value="VGO18403.1"/>
    <property type="molecule type" value="Genomic_DNA"/>
</dbReference>
<gene>
    <name evidence="3" type="ORF">SCARR_00456</name>
</gene>
<feature type="transmembrane region" description="Helical" evidence="1">
    <location>
        <begin position="208"/>
        <end position="227"/>
    </location>
</feature>
<keyword evidence="1" id="KW-0812">Transmembrane</keyword>
<feature type="transmembrane region" description="Helical" evidence="1">
    <location>
        <begin position="139"/>
        <end position="166"/>
    </location>
</feature>
<dbReference type="RefSeq" id="WP_136059891.1">
    <property type="nucleotide sequence ID" value="NZ_CAAHFH010000001.1"/>
</dbReference>
<dbReference type="Proteomes" id="UP000346198">
    <property type="component" value="Unassembled WGS sequence"/>
</dbReference>
<dbReference type="Pfam" id="PF09925">
    <property type="entry name" value="DUF2157"/>
    <property type="match status" value="1"/>
</dbReference>
<name>A0A6C2UEV1_9BACT</name>
<reference evidence="3 4" key="1">
    <citation type="submission" date="2019-04" db="EMBL/GenBank/DDBJ databases">
        <authorList>
            <person name="Van Vliet M D."/>
        </authorList>
    </citation>
    <scope>NUCLEOTIDE SEQUENCE [LARGE SCALE GENOMIC DNA]</scope>
    <source>
        <strain evidence="3 4">F21</strain>
    </source>
</reference>
<dbReference type="AlphaFoldDB" id="A0A6C2UEV1"/>
<sequence>MRKVSAKHIQWLEKELPLLETEGVVSSETAKGIKSYYCENTASGMHWAIIAFAVLGSLLIGAGIILLFAHNWDQLSRPTRAVLSVCPLVIGSLLSIVALLKKGGVALRESAGIFHTLAIGASIALIGQTYNIPSNMPNFFLTWTLLALPLTFLLRSSGAGLIYLALACGWSGVAQETLGYAFWFWLLILPSIGRLVSLIRTDRHAPETLLNFWSVMLTLCISTGIVFERTVPGLWIVAYAALLSGAGLLGIHLYSDRDGWNNPPKIFGIIGMAVLAYIFTWSDMWDEIGWHHIRSGWHYRQWGPWFDGGVTLLFLAGWIVAAIKAFRRSSIETITLAVFPVIASGCFLLGLSDNDMDMVNALIFNGFMLFLGIMYIMLGCRNIKLRQLNGGMALLALLLITRFFDADFGFFARGIVFITLGACFLTVNLVMARRKKQKEVIS</sequence>
<feature type="transmembrane region" description="Helical" evidence="1">
    <location>
        <begin position="333"/>
        <end position="352"/>
    </location>
</feature>
<keyword evidence="4" id="KW-1185">Reference proteome</keyword>
<feature type="transmembrane region" description="Helical" evidence="1">
    <location>
        <begin position="266"/>
        <end position="282"/>
    </location>
</feature>
<evidence type="ECO:0000259" key="2">
    <source>
        <dbReference type="Pfam" id="PF09925"/>
    </source>
</evidence>
<feature type="transmembrane region" description="Helical" evidence="1">
    <location>
        <begin position="385"/>
        <end position="404"/>
    </location>
</feature>
<accession>A0A6C2UEV1</accession>
<evidence type="ECO:0000256" key="1">
    <source>
        <dbReference type="SAM" id="Phobius"/>
    </source>
</evidence>
<feature type="transmembrane region" description="Helical" evidence="1">
    <location>
        <begin position="178"/>
        <end position="196"/>
    </location>
</feature>
<proteinExistence type="predicted"/>
<feature type="transmembrane region" description="Helical" evidence="1">
    <location>
        <begin position="45"/>
        <end position="69"/>
    </location>
</feature>